<feature type="transmembrane region" description="Helical" evidence="1">
    <location>
        <begin position="320"/>
        <end position="340"/>
    </location>
</feature>
<feature type="transmembrane region" description="Helical" evidence="1">
    <location>
        <begin position="228"/>
        <end position="249"/>
    </location>
</feature>
<proteinExistence type="predicted"/>
<organism evidence="2 3">
    <name type="scientific">Convivina praedatoris</name>
    <dbReference type="NCBI Taxonomy" id="2880963"/>
    <lineage>
        <taxon>Bacteria</taxon>
        <taxon>Bacillati</taxon>
        <taxon>Bacillota</taxon>
        <taxon>Bacilli</taxon>
        <taxon>Lactobacillales</taxon>
        <taxon>Lactobacillaceae</taxon>
        <taxon>Convivina</taxon>
    </lineage>
</organism>
<evidence type="ECO:0000256" key="1">
    <source>
        <dbReference type="SAM" id="Phobius"/>
    </source>
</evidence>
<keyword evidence="1" id="KW-0812">Transmembrane</keyword>
<feature type="transmembrane region" description="Helical" evidence="1">
    <location>
        <begin position="192"/>
        <end position="216"/>
    </location>
</feature>
<feature type="transmembrane region" description="Helical" evidence="1">
    <location>
        <begin position="293"/>
        <end position="311"/>
    </location>
</feature>
<feature type="transmembrane region" description="Helical" evidence="1">
    <location>
        <begin position="154"/>
        <end position="172"/>
    </location>
</feature>
<comment type="caution">
    <text evidence="2">The sequence shown here is derived from an EMBL/GenBank/DDBJ whole genome shotgun (WGS) entry which is preliminary data.</text>
</comment>
<feature type="transmembrane region" description="Helical" evidence="1">
    <location>
        <begin position="558"/>
        <end position="577"/>
    </location>
</feature>
<gene>
    <name evidence="2" type="ORF">LMG032447_00116</name>
</gene>
<feature type="transmembrane region" description="Helical" evidence="1">
    <location>
        <begin position="99"/>
        <end position="122"/>
    </location>
</feature>
<keyword evidence="3" id="KW-1185">Reference proteome</keyword>
<dbReference type="EMBL" id="CAKOEU010000001">
    <property type="protein sequence ID" value="CAH1850355.1"/>
    <property type="molecule type" value="Genomic_DNA"/>
</dbReference>
<keyword evidence="1" id="KW-0472">Membrane</keyword>
<dbReference type="RefSeq" id="WP_248705584.1">
    <property type="nucleotide sequence ID" value="NZ_CAKOET010000001.1"/>
</dbReference>
<evidence type="ECO:0000313" key="3">
    <source>
        <dbReference type="Proteomes" id="UP000838102"/>
    </source>
</evidence>
<feature type="transmembrane region" description="Helical" evidence="1">
    <location>
        <begin position="355"/>
        <end position="375"/>
    </location>
</feature>
<dbReference type="Proteomes" id="UP000838102">
    <property type="component" value="Unassembled WGS sequence"/>
</dbReference>
<feature type="transmembrane region" description="Helical" evidence="1">
    <location>
        <begin position="387"/>
        <end position="406"/>
    </location>
</feature>
<sequence length="587" mass="66665">MSKKFNSSFLKIFLWILLLSLCYTLITVSLNYVQGGASDRIFHLMRLVENYTNLRQHSLTYIMTTTFGAAGQGINFFYPTGSLWPFLVSMLLIKNPIHALFWGTFLRTVIGFAASIMAMKLLKYSDKISFLFAVSYIFSTYLLYNAIPRFDLGEAMAVLFLPLVFASFYIVLNSKRNTPFAWLVLSVSLTLVTYSHLLTTVLTVCILFFLMIVYFIKNYGFNNLKNIFCQLLLAGITYILMTLGFWVPLVDQLIGTHIMHPELPYGFGLPSIIDPSFDEIIKVSLSNHIQNNGVTVGVLVLTGIVILGINFNKLQPKNKWMYMLGLLFLILSTDIMPWAMLAKTPLSVIQMPSRFIPFANLFLIYVIVSEQGRFLKVYLGNKKKVTYLIFLLMPILLAMGSCVIYFQQQHAVPMASKGKSVAYSWAKRVDSQANWFGMSGSIYDDYLPTATTTVKRHVNQGDILIDQQVISGKDTVRQPIPNGMVYQVKSLEQKTGKLTLPFWTYNKGHYVISINNGGEQHILNSKTNVASTMTTLQKGNNTVRIQFKSPVIYKIAKLISFISVLVGLFLLVWYQLFRKNHSIKIKH</sequence>
<accession>A0ABM9D267</accession>
<reference evidence="2" key="1">
    <citation type="submission" date="2022-03" db="EMBL/GenBank/DDBJ databases">
        <authorList>
            <person name="Hettiarachchi G."/>
        </authorList>
    </citation>
    <scope>NUCLEOTIDE SEQUENCE</scope>
    <source>
        <strain evidence="2">LMG 32447</strain>
    </source>
</reference>
<feature type="transmembrane region" description="Helical" evidence="1">
    <location>
        <begin position="128"/>
        <end position="147"/>
    </location>
</feature>
<evidence type="ECO:0000313" key="2">
    <source>
        <dbReference type="EMBL" id="CAH1850355.1"/>
    </source>
</evidence>
<evidence type="ECO:0008006" key="4">
    <source>
        <dbReference type="Google" id="ProtNLM"/>
    </source>
</evidence>
<keyword evidence="1" id="KW-1133">Transmembrane helix</keyword>
<protein>
    <recommendedName>
        <fullName evidence="4">Membrane protein 6-pyruvoyl-tetrahydropterin synthase-related domain-containing protein</fullName>
    </recommendedName>
</protein>
<name>A0ABM9D267_9LACO</name>